<sequence>MTDPVEAAALPDSARRVADEAARRGLVVRIVEMPASTRTADEAAAACGCTAAQIVKSLVFTGRDSGAPLLLLVSGPNRVDQEGIAARIGEALDRPNGKAVRDITGFAIGGIPPLGHARPLRTFIDPDLLAFDTVWAAAGTPNCVFAVDPKALAAAIGAEIVVMG</sequence>
<gene>
    <name evidence="2" type="ORF">I5731_02740</name>
</gene>
<evidence type="ECO:0000313" key="3">
    <source>
        <dbReference type="Proteomes" id="UP000631694"/>
    </source>
</evidence>
<dbReference type="GO" id="GO:0002161">
    <property type="term" value="F:aminoacyl-tRNA deacylase activity"/>
    <property type="evidence" value="ECO:0007669"/>
    <property type="project" value="InterPro"/>
</dbReference>
<comment type="caution">
    <text evidence="2">The sequence shown here is derived from an EMBL/GenBank/DDBJ whole genome shotgun (WGS) entry which is preliminary data.</text>
</comment>
<dbReference type="AlphaFoldDB" id="A0A931I0I8"/>
<dbReference type="InterPro" id="IPR036754">
    <property type="entry name" value="YbaK/aa-tRNA-synt-asso_dom_sf"/>
</dbReference>
<dbReference type="EMBL" id="JADZLT010000040">
    <property type="protein sequence ID" value="MBH0236728.1"/>
    <property type="molecule type" value="Genomic_DNA"/>
</dbReference>
<evidence type="ECO:0000259" key="1">
    <source>
        <dbReference type="Pfam" id="PF04073"/>
    </source>
</evidence>
<keyword evidence="3" id="KW-1185">Reference proteome</keyword>
<dbReference type="InterPro" id="IPR007214">
    <property type="entry name" value="YbaK/aa-tRNA-synth-assoc-dom"/>
</dbReference>
<dbReference type="Pfam" id="PF04073">
    <property type="entry name" value="tRNA_edit"/>
    <property type="match status" value="1"/>
</dbReference>
<evidence type="ECO:0000313" key="2">
    <source>
        <dbReference type="EMBL" id="MBH0236728.1"/>
    </source>
</evidence>
<dbReference type="RefSeq" id="WP_197309829.1">
    <property type="nucleotide sequence ID" value="NZ_JADZLT010000040.1"/>
</dbReference>
<dbReference type="Gene3D" id="3.90.960.10">
    <property type="entry name" value="YbaK/aminoacyl-tRNA synthetase-associated domain"/>
    <property type="match status" value="1"/>
</dbReference>
<dbReference type="CDD" id="cd04333">
    <property type="entry name" value="ProX_deacylase"/>
    <property type="match status" value="1"/>
</dbReference>
<protein>
    <submittedName>
        <fullName evidence="2">YbaK/EbsC family protein</fullName>
    </submittedName>
</protein>
<name>A0A931I0I8_9HYPH</name>
<organism evidence="2 3">
    <name type="scientific">Methylobrevis albus</name>
    <dbReference type="NCBI Taxonomy" id="2793297"/>
    <lineage>
        <taxon>Bacteria</taxon>
        <taxon>Pseudomonadati</taxon>
        <taxon>Pseudomonadota</taxon>
        <taxon>Alphaproteobacteria</taxon>
        <taxon>Hyphomicrobiales</taxon>
        <taxon>Pleomorphomonadaceae</taxon>
        <taxon>Methylobrevis</taxon>
    </lineage>
</organism>
<reference evidence="2" key="1">
    <citation type="submission" date="2020-12" db="EMBL/GenBank/DDBJ databases">
        <title>Methylobrevis albus sp. nov., isolated from fresh water lack sediment.</title>
        <authorList>
            <person name="Zou Q."/>
        </authorList>
    </citation>
    <scope>NUCLEOTIDE SEQUENCE</scope>
    <source>
        <strain evidence="2">L22</strain>
    </source>
</reference>
<proteinExistence type="predicted"/>
<dbReference type="PANTHER" id="PTHR30411:SF1">
    <property type="entry name" value="CYTOPLASMIC PROTEIN"/>
    <property type="match status" value="1"/>
</dbReference>
<dbReference type="SUPFAM" id="SSF55826">
    <property type="entry name" value="YbaK/ProRS associated domain"/>
    <property type="match status" value="1"/>
</dbReference>
<dbReference type="PANTHER" id="PTHR30411">
    <property type="entry name" value="CYTOPLASMIC PROTEIN"/>
    <property type="match status" value="1"/>
</dbReference>
<accession>A0A931I0I8</accession>
<dbReference type="Proteomes" id="UP000631694">
    <property type="component" value="Unassembled WGS sequence"/>
</dbReference>
<feature type="domain" description="YbaK/aminoacyl-tRNA synthetase-associated" evidence="1">
    <location>
        <begin position="36"/>
        <end position="153"/>
    </location>
</feature>